<organism evidence="1 2">
    <name type="scientific">Amblyomma americanum</name>
    <name type="common">Lone star tick</name>
    <dbReference type="NCBI Taxonomy" id="6943"/>
    <lineage>
        <taxon>Eukaryota</taxon>
        <taxon>Metazoa</taxon>
        <taxon>Ecdysozoa</taxon>
        <taxon>Arthropoda</taxon>
        <taxon>Chelicerata</taxon>
        <taxon>Arachnida</taxon>
        <taxon>Acari</taxon>
        <taxon>Parasitiformes</taxon>
        <taxon>Ixodida</taxon>
        <taxon>Ixodoidea</taxon>
        <taxon>Ixodidae</taxon>
        <taxon>Amblyomminae</taxon>
        <taxon>Amblyomma</taxon>
    </lineage>
</organism>
<gene>
    <name evidence="1" type="ORF">V5799_025523</name>
</gene>
<evidence type="ECO:0000313" key="1">
    <source>
        <dbReference type="EMBL" id="KAK8771232.1"/>
    </source>
</evidence>
<proteinExistence type="predicted"/>
<dbReference type="EMBL" id="JARKHS020019998">
    <property type="protein sequence ID" value="KAK8771232.1"/>
    <property type="molecule type" value="Genomic_DNA"/>
</dbReference>
<protein>
    <submittedName>
        <fullName evidence="1">Uncharacterized protein</fullName>
    </submittedName>
</protein>
<accession>A0AAQ4E9F0</accession>
<evidence type="ECO:0000313" key="2">
    <source>
        <dbReference type="Proteomes" id="UP001321473"/>
    </source>
</evidence>
<dbReference type="AlphaFoldDB" id="A0AAQ4E9F0"/>
<sequence>MGARGSRRHQWRLQMRRGRREVSSEVQLLSLAAGRTRRGRYWTTRCPVPANILAEAYFFCKLSICLLEEVIV</sequence>
<comment type="caution">
    <text evidence="1">The sequence shown here is derived from an EMBL/GenBank/DDBJ whole genome shotgun (WGS) entry which is preliminary data.</text>
</comment>
<name>A0AAQ4E9F0_AMBAM</name>
<reference evidence="1 2" key="1">
    <citation type="journal article" date="2023" name="Arcadia Sci">
        <title>De novo assembly of a long-read Amblyomma americanum tick genome.</title>
        <authorList>
            <person name="Chou S."/>
            <person name="Poskanzer K.E."/>
            <person name="Rollins M."/>
            <person name="Thuy-Boun P.S."/>
        </authorList>
    </citation>
    <scope>NUCLEOTIDE SEQUENCE [LARGE SCALE GENOMIC DNA]</scope>
    <source>
        <strain evidence="1">F_SG_1</strain>
        <tissue evidence="1">Salivary glands</tissue>
    </source>
</reference>
<keyword evidence="2" id="KW-1185">Reference proteome</keyword>
<dbReference type="Proteomes" id="UP001321473">
    <property type="component" value="Unassembled WGS sequence"/>
</dbReference>